<dbReference type="InterPro" id="IPR001757">
    <property type="entry name" value="P_typ_ATPase"/>
</dbReference>
<dbReference type="Proteomes" id="UP001165289">
    <property type="component" value="Unassembled WGS sequence"/>
</dbReference>
<dbReference type="InterPro" id="IPR057255">
    <property type="entry name" value="2TM_P5A-ATPase"/>
</dbReference>
<feature type="transmembrane region" description="Helical" evidence="13">
    <location>
        <begin position="916"/>
        <end position="935"/>
    </location>
</feature>
<feature type="transmembrane region" description="Helical" evidence="13">
    <location>
        <begin position="71"/>
        <end position="92"/>
    </location>
</feature>
<dbReference type="GO" id="GO:0006874">
    <property type="term" value="P:intracellular calcium ion homeostasis"/>
    <property type="evidence" value="ECO:0007669"/>
    <property type="project" value="TreeGrafter"/>
</dbReference>
<feature type="transmembrane region" description="Helical" evidence="13">
    <location>
        <begin position="408"/>
        <end position="428"/>
    </location>
</feature>
<comment type="similarity">
    <text evidence="2">Belongs to the cation transport ATPase (P-type) (TC 3.A.3) family. Type V subfamily.</text>
</comment>
<dbReference type="FunFam" id="3.40.50.1000:FF:000056">
    <property type="entry name" value="Cation-transporting ATPase"/>
    <property type="match status" value="1"/>
</dbReference>
<dbReference type="InterPro" id="IPR018303">
    <property type="entry name" value="ATPase_P-typ_P_site"/>
</dbReference>
<dbReference type="InterPro" id="IPR044492">
    <property type="entry name" value="P_typ_ATPase_HD_dom"/>
</dbReference>
<dbReference type="PRINTS" id="PR00119">
    <property type="entry name" value="CATATPASE"/>
</dbReference>
<keyword evidence="12 13" id="KW-0472">Membrane</keyword>
<feature type="transmembrane region" description="Helical" evidence="13">
    <location>
        <begin position="1104"/>
        <end position="1127"/>
    </location>
</feature>
<evidence type="ECO:0000256" key="7">
    <source>
        <dbReference type="ARBA" id="ARBA00022824"/>
    </source>
</evidence>
<dbReference type="InterPro" id="IPR059000">
    <property type="entry name" value="ATPase_P-type_domA"/>
</dbReference>
<dbReference type="GO" id="GO:0005524">
    <property type="term" value="F:ATP binding"/>
    <property type="evidence" value="ECO:0007669"/>
    <property type="project" value="UniProtKB-KW"/>
</dbReference>
<dbReference type="Pfam" id="PF00122">
    <property type="entry name" value="E1-E2_ATPase"/>
    <property type="match status" value="1"/>
</dbReference>
<feature type="transmembrane region" description="Helical" evidence="13">
    <location>
        <begin position="1066"/>
        <end position="1084"/>
    </location>
</feature>
<dbReference type="SFLD" id="SFLDS00003">
    <property type="entry name" value="Haloacid_Dehalogenase"/>
    <property type="match status" value="1"/>
</dbReference>
<dbReference type="NCBIfam" id="TIGR01494">
    <property type="entry name" value="ATPase_P-type"/>
    <property type="match status" value="1"/>
</dbReference>
<proteinExistence type="inferred from homology"/>
<evidence type="ECO:0000256" key="6">
    <source>
        <dbReference type="ARBA" id="ARBA00022741"/>
    </source>
</evidence>
<keyword evidence="8" id="KW-0067">ATP-binding</keyword>
<dbReference type="InterPro" id="IPR036412">
    <property type="entry name" value="HAD-like_sf"/>
</dbReference>
<dbReference type="PANTHER" id="PTHR45630:SF7">
    <property type="entry name" value="ENDOPLASMIC RETICULUM TRANSMEMBRANE HELIX TRANSLOCASE"/>
    <property type="match status" value="1"/>
</dbReference>
<dbReference type="SUPFAM" id="SSF81660">
    <property type="entry name" value="Metal cation-transporting ATPase, ATP-binding domain N"/>
    <property type="match status" value="1"/>
</dbReference>
<dbReference type="InterPro" id="IPR008250">
    <property type="entry name" value="ATPase_P-typ_transduc_dom_A_sf"/>
</dbReference>
<evidence type="ECO:0000259" key="14">
    <source>
        <dbReference type="Pfam" id="PF00122"/>
    </source>
</evidence>
<feature type="domain" description="P5A-ATPase transmembrane helical hairpin" evidence="15">
    <location>
        <begin position="19"/>
        <end position="103"/>
    </location>
</feature>
<keyword evidence="7" id="KW-0256">Endoplasmic reticulum</keyword>
<feature type="transmembrane region" description="Helical" evidence="13">
    <location>
        <begin position="987"/>
        <end position="1008"/>
    </location>
</feature>
<dbReference type="PANTHER" id="PTHR45630">
    <property type="entry name" value="CATION-TRANSPORTING ATPASE-RELATED"/>
    <property type="match status" value="1"/>
</dbReference>
<reference evidence="16 17" key="1">
    <citation type="journal article" date="2023" name="BMC Biol.">
        <title>The compact genome of the sponge Oopsacas minuta (Hexactinellida) is lacking key metazoan core genes.</title>
        <authorList>
            <person name="Santini S."/>
            <person name="Schenkelaars Q."/>
            <person name="Jourda C."/>
            <person name="Duchesne M."/>
            <person name="Belahbib H."/>
            <person name="Rocher C."/>
            <person name="Selva M."/>
            <person name="Riesgo A."/>
            <person name="Vervoort M."/>
            <person name="Leys S.P."/>
            <person name="Kodjabachian L."/>
            <person name="Le Bivic A."/>
            <person name="Borchiellini C."/>
            <person name="Claverie J.M."/>
            <person name="Renard E."/>
        </authorList>
    </citation>
    <scope>NUCLEOTIDE SEQUENCE [LARGE SCALE GENOMIC DNA]</scope>
    <source>
        <strain evidence="16">SPO-2</strain>
    </source>
</reference>
<feature type="domain" description="P-type ATPase A" evidence="14">
    <location>
        <begin position="261"/>
        <end position="392"/>
    </location>
</feature>
<dbReference type="GO" id="GO:0019829">
    <property type="term" value="F:ATPase-coupled monoatomic cation transmembrane transporter activity"/>
    <property type="evidence" value="ECO:0007669"/>
    <property type="project" value="TreeGrafter"/>
</dbReference>
<evidence type="ECO:0000313" key="17">
    <source>
        <dbReference type="Proteomes" id="UP001165289"/>
    </source>
</evidence>
<feature type="transmembrane region" description="Helical" evidence="13">
    <location>
        <begin position="947"/>
        <end position="966"/>
    </location>
</feature>
<comment type="caution">
    <text evidence="16">The sequence shown here is derived from an EMBL/GenBank/DDBJ whole genome shotgun (WGS) entry which is preliminary data.</text>
</comment>
<dbReference type="Pfam" id="PF23143">
    <property type="entry name" value="2TM_P5A-ATPase"/>
    <property type="match status" value="1"/>
</dbReference>
<dbReference type="AlphaFoldDB" id="A0AAV7J837"/>
<dbReference type="GO" id="GO:0046872">
    <property type="term" value="F:metal ion binding"/>
    <property type="evidence" value="ECO:0007669"/>
    <property type="project" value="UniProtKB-KW"/>
</dbReference>
<protein>
    <submittedName>
        <fullName evidence="16">Manganese-transporting ATPase 13A1</fullName>
    </submittedName>
</protein>
<dbReference type="GO" id="GO:0016887">
    <property type="term" value="F:ATP hydrolysis activity"/>
    <property type="evidence" value="ECO:0007669"/>
    <property type="project" value="InterPro"/>
</dbReference>
<evidence type="ECO:0000256" key="11">
    <source>
        <dbReference type="ARBA" id="ARBA00022989"/>
    </source>
</evidence>
<gene>
    <name evidence="16" type="ORF">LOD99_13000</name>
</gene>
<keyword evidence="6" id="KW-0547">Nucleotide-binding</keyword>
<keyword evidence="11 13" id="KW-1133">Transmembrane helix</keyword>
<dbReference type="GO" id="GO:0015662">
    <property type="term" value="F:P-type ion transporter activity"/>
    <property type="evidence" value="ECO:0007669"/>
    <property type="project" value="TreeGrafter"/>
</dbReference>
<dbReference type="Gene3D" id="2.70.150.10">
    <property type="entry name" value="Calcium-transporting ATPase, cytoplasmic transduction domain A"/>
    <property type="match status" value="1"/>
</dbReference>
<dbReference type="GO" id="GO:0005789">
    <property type="term" value="C:endoplasmic reticulum membrane"/>
    <property type="evidence" value="ECO:0007669"/>
    <property type="project" value="UniProtKB-SubCell"/>
</dbReference>
<dbReference type="Pfam" id="PF13246">
    <property type="entry name" value="Cation_ATPase"/>
    <property type="match status" value="1"/>
</dbReference>
<dbReference type="EMBL" id="JAKMXF010000365">
    <property type="protein sequence ID" value="KAI6645737.1"/>
    <property type="molecule type" value="Genomic_DNA"/>
</dbReference>
<keyword evidence="9" id="KW-0460">Magnesium</keyword>
<dbReference type="Gene3D" id="3.40.50.1000">
    <property type="entry name" value="HAD superfamily/HAD-like"/>
    <property type="match status" value="1"/>
</dbReference>
<name>A0AAV7J837_9METZ</name>
<dbReference type="PROSITE" id="PS00154">
    <property type="entry name" value="ATPASE_E1_E2"/>
    <property type="match status" value="1"/>
</dbReference>
<evidence type="ECO:0000256" key="1">
    <source>
        <dbReference type="ARBA" id="ARBA00004477"/>
    </source>
</evidence>
<feature type="transmembrane region" description="Helical" evidence="13">
    <location>
        <begin position="21"/>
        <end position="41"/>
    </location>
</feature>
<dbReference type="Gene3D" id="3.40.1110.10">
    <property type="entry name" value="Calcium-transporting ATPase, cytoplasmic domain N"/>
    <property type="match status" value="1"/>
</dbReference>
<sequence length="1133" mass="127639">MPSIVHCDEIESYKLYKHRSFLLRGYAIPFMPIYGIILYQLSGIYNPPPGLEEEDQSLISLIFKSGLELPLALLIITLLAHTFMCLCCIWSVHIYCMITCSNVVSVHDATLVKVIPTPNNGSTELNQLIRRDGQIWFEFQKLRYIYDKSSQSFSPPSLEEGDCFNTYLTSQGLSSKEAFRREKLYGNCILTIDLPLFSELFLERATAPFFIFQLFCVLLWCLDEFWLYALFTLFMLVSLECMVVFQQKRNLSSIREMIREPETIQVYRDMKWEQLPSNLLVPGDIISIHVSRHELTSPCDALLLYGTLIVDEAMLTGESIPQHKESLGNRSGEEEFSFERDSKLNVVFSGTKVLQSEPAPRGATPLKPPNGGVIACVLRTGFNTSQGRLVRTILYGVKRVTANNIEALLFLVFLMQFAVLAAGYVWIHGTMDPTRSRYKLFLQCTFILTSVVPPELPIILSLAVNNSLISLLRSRIFCTEPFRLPNAGKLNFCCFDKTGTLTSSDITFMGVTNMSADNLTSELDHPKSRSIETQLVIGLCHSLASIRGGDMIGDPLEIAAFTASDWKLGKENKPQMPKSLKMAGSYHTARKFHFNSTVKRMSVICVNNNNHKTLVFTKGAPEAVLDLLLNVPHGYDRVHQELVCLGARVLVLAYKELSSNIKIFSSLSREEAETGLIFCGFICFSSAIKSDSKSSIRQLRRSSHRLMMITGDNPYTACYIAHELAMSNINKTLILTQRQEGWEWISPDRNINIPVNGLQHMKDLRSSYDLCVTGDGMLYVSNQFASEEWVQLVRIFARMSPKQKEQVVTSLNKHYYTLMCGDGTNDVGALKHAHIGVSLLSRPLTGEQADLPRPSLFDIAKMGRARRREELMKQTDLSDAPPPVRLGDASIASPFTSRSDSIAAVCNIVRHGRCTLVTILQMYKIIAISALISAYSQSALYLDGIKFSDLQAMLQGMFIAFSFMIFSRIKPLSDLSKHKPIPNVFNLYTLSTVSLQSTIHLCCIIVLVTEAKLLMTDKALDLEAEFEANILNTAVFIISLCMQLNTCTINYRGRPFIPSLYENKPMIILLALGYISLFSLSLGIPEEFCEMMDIIILPETFRLYLLMILVVDIVASFAVDFVLLLLYRKLWMR</sequence>
<evidence type="ECO:0000256" key="2">
    <source>
        <dbReference type="ARBA" id="ARBA00006000"/>
    </source>
</evidence>
<accession>A0AAV7J837</accession>
<feature type="transmembrane region" description="Helical" evidence="13">
    <location>
        <begin position="440"/>
        <end position="464"/>
    </location>
</feature>
<comment type="subcellular location">
    <subcellularLocation>
        <location evidence="1">Endoplasmic reticulum membrane</location>
        <topology evidence="1">Multi-pass membrane protein</topology>
    </subcellularLocation>
</comment>
<evidence type="ECO:0000256" key="10">
    <source>
        <dbReference type="ARBA" id="ARBA00022967"/>
    </source>
</evidence>
<keyword evidence="3" id="KW-0813">Transport</keyword>
<evidence type="ECO:0000256" key="9">
    <source>
        <dbReference type="ARBA" id="ARBA00022842"/>
    </source>
</evidence>
<keyword evidence="5" id="KW-0479">Metal-binding</keyword>
<dbReference type="SFLD" id="SFLDG00002">
    <property type="entry name" value="C1.7:_P-type_atpase_like"/>
    <property type="match status" value="1"/>
</dbReference>
<feature type="transmembrane region" description="Helical" evidence="13">
    <location>
        <begin position="201"/>
        <end position="220"/>
    </location>
</feature>
<dbReference type="InterPro" id="IPR023298">
    <property type="entry name" value="ATPase_P-typ_TM_dom_sf"/>
</dbReference>
<dbReference type="InterPro" id="IPR006544">
    <property type="entry name" value="P-type_TPase_V"/>
</dbReference>
<dbReference type="InterPro" id="IPR023299">
    <property type="entry name" value="ATPase_P-typ_cyto_dom_N"/>
</dbReference>
<dbReference type="SFLD" id="SFLDF00027">
    <property type="entry name" value="p-type_atpase"/>
    <property type="match status" value="1"/>
</dbReference>
<evidence type="ECO:0000256" key="8">
    <source>
        <dbReference type="ARBA" id="ARBA00022840"/>
    </source>
</evidence>
<organism evidence="16 17">
    <name type="scientific">Oopsacas minuta</name>
    <dbReference type="NCBI Taxonomy" id="111878"/>
    <lineage>
        <taxon>Eukaryota</taxon>
        <taxon>Metazoa</taxon>
        <taxon>Porifera</taxon>
        <taxon>Hexactinellida</taxon>
        <taxon>Hexasterophora</taxon>
        <taxon>Lyssacinosida</taxon>
        <taxon>Leucopsacidae</taxon>
        <taxon>Oopsacas</taxon>
    </lineage>
</organism>
<dbReference type="InterPro" id="IPR023214">
    <property type="entry name" value="HAD_sf"/>
</dbReference>
<feature type="transmembrane region" description="Helical" evidence="13">
    <location>
        <begin position="226"/>
        <end position="245"/>
    </location>
</feature>
<evidence type="ECO:0000256" key="12">
    <source>
        <dbReference type="ARBA" id="ARBA00023136"/>
    </source>
</evidence>
<dbReference type="SUPFAM" id="SSF81665">
    <property type="entry name" value="Calcium ATPase, transmembrane domain M"/>
    <property type="match status" value="1"/>
</dbReference>
<evidence type="ECO:0000256" key="5">
    <source>
        <dbReference type="ARBA" id="ARBA00022723"/>
    </source>
</evidence>
<dbReference type="SUPFAM" id="SSF81653">
    <property type="entry name" value="Calcium ATPase, transduction domain A"/>
    <property type="match status" value="1"/>
</dbReference>
<evidence type="ECO:0000256" key="4">
    <source>
        <dbReference type="ARBA" id="ARBA00022692"/>
    </source>
</evidence>
<keyword evidence="17" id="KW-1185">Reference proteome</keyword>
<keyword evidence="10" id="KW-1278">Translocase</keyword>
<feature type="transmembrane region" description="Helical" evidence="13">
    <location>
        <begin position="1028"/>
        <end position="1045"/>
    </location>
</feature>
<evidence type="ECO:0000313" key="16">
    <source>
        <dbReference type="EMBL" id="KAI6645737.1"/>
    </source>
</evidence>
<keyword evidence="4 13" id="KW-0812">Transmembrane</keyword>
<evidence type="ECO:0000256" key="3">
    <source>
        <dbReference type="ARBA" id="ARBA00022448"/>
    </source>
</evidence>
<evidence type="ECO:0000259" key="15">
    <source>
        <dbReference type="Pfam" id="PF23143"/>
    </source>
</evidence>
<dbReference type="NCBIfam" id="TIGR01657">
    <property type="entry name" value="P-ATPase-V"/>
    <property type="match status" value="1"/>
</dbReference>
<evidence type="ECO:0000256" key="13">
    <source>
        <dbReference type="SAM" id="Phobius"/>
    </source>
</evidence>
<dbReference type="SUPFAM" id="SSF56784">
    <property type="entry name" value="HAD-like"/>
    <property type="match status" value="1"/>
</dbReference>